<comment type="subcellular location">
    <subcellularLocation>
        <location evidence="1">Cytoplasm</location>
    </subcellularLocation>
</comment>
<dbReference type="GO" id="GO:0005829">
    <property type="term" value="C:cytosol"/>
    <property type="evidence" value="ECO:0007669"/>
    <property type="project" value="TreeGrafter"/>
</dbReference>
<dbReference type="HAMAP" id="MF_00072">
    <property type="entry name" value="Rel_fac_3"/>
    <property type="match status" value="1"/>
</dbReference>
<dbReference type="InterPro" id="IPR004548">
    <property type="entry name" value="PrfC"/>
</dbReference>
<gene>
    <name evidence="10" type="primary">prfC</name>
    <name evidence="10" type="ORF">NO2_0489</name>
</gene>
<dbReference type="Gene3D" id="3.30.70.3280">
    <property type="entry name" value="Peptide chain release factor 3, domain III"/>
    <property type="match status" value="1"/>
</dbReference>
<dbReference type="PANTHER" id="PTHR43556:SF2">
    <property type="entry name" value="PEPTIDE CHAIN RELEASE FACTOR RF3"/>
    <property type="match status" value="1"/>
</dbReference>
<dbReference type="CDD" id="cd16259">
    <property type="entry name" value="RF3_III"/>
    <property type="match status" value="1"/>
</dbReference>
<feature type="non-terminal residue" evidence="10">
    <location>
        <position position="1"/>
    </location>
</feature>
<evidence type="ECO:0000259" key="9">
    <source>
        <dbReference type="PROSITE" id="PS51722"/>
    </source>
</evidence>
<sequence length="519" mass="58378">NRRRTFAIISHPDAGKTTITEKLLLFGGAIQQAGAIKAKKAQKHTTSDWMELEKQRGVSVATSVMSFEYGGVVINLLDTPGHADFSEDTYRTLTAVDSVLMVIDSVKGVEERTKKLMEVCQLRSIPVITFINKLDREGLDPFSLLDDIENSLAITAVPLSWPIGGGHNFRGVYNIQRQSYLQFANRQNFTEIRNVAPENVPGLDAEQRTKLSGDIAAITGALETFSQEKYLRGEMTPVFFGSALNNFGLLDLLHEIIRLAPPPLPRPALERLVLPTEDKMTGLVFKIHANMDPRHRDRIAFLRVCSGVFTRGMKVYQVRTQREFKVANPLTFLAQNRTVTEAAYPGDIIGIHDAGALKIGDTFSAGEKLNFSGIPSFAPELFRLVVNRNPLKTKQLQKGLRQLSEEGAVQLFYSNLGQKLILGAVGELQFDVVRFRLENEYGAQCDYQPYDAAFAYWLDADEAKYLQEFQAAQPLRIMQDNSGQSVFLFKGAWEVKFIRAEFPQIRFYKTSERRDRDLV</sequence>
<dbReference type="InterPro" id="IPR027417">
    <property type="entry name" value="P-loop_NTPase"/>
</dbReference>
<dbReference type="PROSITE" id="PS00301">
    <property type="entry name" value="G_TR_1"/>
    <property type="match status" value="1"/>
</dbReference>
<dbReference type="NCBIfam" id="TIGR00503">
    <property type="entry name" value="prfC"/>
    <property type="match status" value="1"/>
</dbReference>
<evidence type="ECO:0000256" key="6">
    <source>
        <dbReference type="ARBA" id="ARBA00023134"/>
    </source>
</evidence>
<evidence type="ECO:0000256" key="7">
    <source>
        <dbReference type="ARBA" id="ARBA00073639"/>
    </source>
</evidence>
<evidence type="ECO:0000256" key="4">
    <source>
        <dbReference type="ARBA" id="ARBA00022741"/>
    </source>
</evidence>
<dbReference type="GO" id="GO:0003924">
    <property type="term" value="F:GTPase activity"/>
    <property type="evidence" value="ECO:0007669"/>
    <property type="project" value="InterPro"/>
</dbReference>
<dbReference type="Pfam" id="PF16658">
    <property type="entry name" value="RF3_C"/>
    <property type="match status" value="1"/>
</dbReference>
<keyword evidence="5" id="KW-0648">Protein biosynthesis</keyword>
<dbReference type="FunFam" id="3.40.50.300:FF:000542">
    <property type="entry name" value="Peptide chain release factor 3"/>
    <property type="match status" value="1"/>
</dbReference>
<comment type="caution">
    <text evidence="10">The sequence shown here is derived from an EMBL/GenBank/DDBJ whole genome shotgun (WGS) entry which is preliminary data.</text>
</comment>
<dbReference type="PRINTS" id="PR00315">
    <property type="entry name" value="ELONGATNFCT"/>
</dbReference>
<dbReference type="InterPro" id="IPR009000">
    <property type="entry name" value="Transl_B-barrel_sf"/>
</dbReference>
<dbReference type="AlphaFoldDB" id="A0A388TFN1"/>
<dbReference type="EMBL" id="BGZO01000008">
    <property type="protein sequence ID" value="GBR75857.1"/>
    <property type="molecule type" value="Genomic_DNA"/>
</dbReference>
<dbReference type="SUPFAM" id="SSF52540">
    <property type="entry name" value="P-loop containing nucleoside triphosphate hydrolases"/>
    <property type="match status" value="1"/>
</dbReference>
<dbReference type="InterPro" id="IPR038467">
    <property type="entry name" value="RF3_dom_3_sf"/>
</dbReference>
<dbReference type="SUPFAM" id="SSF50447">
    <property type="entry name" value="Translation proteins"/>
    <property type="match status" value="1"/>
</dbReference>
<dbReference type="InterPro" id="IPR032090">
    <property type="entry name" value="RF3_C"/>
</dbReference>
<dbReference type="PROSITE" id="PS51722">
    <property type="entry name" value="G_TR_2"/>
    <property type="match status" value="1"/>
</dbReference>
<evidence type="ECO:0000256" key="2">
    <source>
        <dbReference type="ARBA" id="ARBA00009978"/>
    </source>
</evidence>
<dbReference type="CDD" id="cd04169">
    <property type="entry name" value="RF3"/>
    <property type="match status" value="1"/>
</dbReference>
<evidence type="ECO:0000256" key="5">
    <source>
        <dbReference type="ARBA" id="ARBA00022917"/>
    </source>
</evidence>
<dbReference type="Gene3D" id="2.40.30.10">
    <property type="entry name" value="Translation factors"/>
    <property type="match status" value="1"/>
</dbReference>
<evidence type="ECO:0000256" key="1">
    <source>
        <dbReference type="ARBA" id="ARBA00004496"/>
    </source>
</evidence>
<keyword evidence="6" id="KW-0342">GTP-binding</keyword>
<dbReference type="Proteomes" id="UP000275925">
    <property type="component" value="Unassembled WGS sequence"/>
</dbReference>
<dbReference type="InterPro" id="IPR000795">
    <property type="entry name" value="T_Tr_GTP-bd_dom"/>
</dbReference>
<dbReference type="NCBIfam" id="TIGR00231">
    <property type="entry name" value="small_GTP"/>
    <property type="match status" value="1"/>
</dbReference>
<proteinExistence type="inferred from homology"/>
<dbReference type="InterPro" id="IPR035647">
    <property type="entry name" value="EFG_III/V"/>
</dbReference>
<evidence type="ECO:0000256" key="8">
    <source>
        <dbReference type="NCBIfam" id="TIGR00503"/>
    </source>
</evidence>
<keyword evidence="3" id="KW-0963">Cytoplasm</keyword>
<organism evidence="10 11">
    <name type="scientific">Candidatus Termititenax persephonae</name>
    <dbReference type="NCBI Taxonomy" id="2218525"/>
    <lineage>
        <taxon>Bacteria</taxon>
        <taxon>Bacillati</taxon>
        <taxon>Candidatus Margulisiibacteriota</taxon>
        <taxon>Candidatus Termititenacia</taxon>
        <taxon>Candidatus Termititenacales</taxon>
        <taxon>Candidatus Termititenacaceae</taxon>
        <taxon>Candidatus Termititenax</taxon>
    </lineage>
</organism>
<dbReference type="GO" id="GO:0016150">
    <property type="term" value="F:translation release factor activity, codon nonspecific"/>
    <property type="evidence" value="ECO:0007669"/>
    <property type="project" value="TreeGrafter"/>
</dbReference>
<evidence type="ECO:0000256" key="3">
    <source>
        <dbReference type="ARBA" id="ARBA00022490"/>
    </source>
</evidence>
<dbReference type="Pfam" id="PF00009">
    <property type="entry name" value="GTP_EFTU"/>
    <property type="match status" value="1"/>
</dbReference>
<keyword evidence="4" id="KW-0547">Nucleotide-binding</keyword>
<dbReference type="InterPro" id="IPR053905">
    <property type="entry name" value="EF-G-like_DII"/>
</dbReference>
<dbReference type="InterPro" id="IPR031157">
    <property type="entry name" value="G_TR_CS"/>
</dbReference>
<dbReference type="Gene3D" id="3.40.50.300">
    <property type="entry name" value="P-loop containing nucleotide triphosphate hydrolases"/>
    <property type="match status" value="1"/>
</dbReference>
<dbReference type="InterPro" id="IPR005225">
    <property type="entry name" value="Small_GTP-bd"/>
</dbReference>
<dbReference type="InterPro" id="IPR041732">
    <property type="entry name" value="RF3_GTP-bd"/>
</dbReference>
<evidence type="ECO:0000313" key="11">
    <source>
        <dbReference type="Proteomes" id="UP000275925"/>
    </source>
</evidence>
<keyword evidence="11" id="KW-1185">Reference proteome</keyword>
<feature type="domain" description="Tr-type G" evidence="9">
    <location>
        <begin position="1"/>
        <end position="264"/>
    </location>
</feature>
<comment type="similarity">
    <text evidence="2">Belongs to the TRAFAC class translation factor GTPase superfamily. Classic translation factor GTPase family. PrfC subfamily.</text>
</comment>
<evidence type="ECO:0000313" key="10">
    <source>
        <dbReference type="EMBL" id="GBR75857.1"/>
    </source>
</evidence>
<protein>
    <recommendedName>
        <fullName evidence="7 8">Peptide chain release factor 3</fullName>
    </recommendedName>
</protein>
<dbReference type="GO" id="GO:0005525">
    <property type="term" value="F:GTP binding"/>
    <property type="evidence" value="ECO:0007669"/>
    <property type="project" value="UniProtKB-UniRule"/>
</dbReference>
<accession>A0A388TFN1</accession>
<dbReference type="NCBIfam" id="NF001964">
    <property type="entry name" value="PRK00741.1"/>
    <property type="match status" value="1"/>
</dbReference>
<name>A0A388TFN1_9BACT</name>
<dbReference type="FunFam" id="3.30.70.3280:FF:000001">
    <property type="entry name" value="Peptide chain release factor 3"/>
    <property type="match status" value="1"/>
</dbReference>
<dbReference type="PANTHER" id="PTHR43556">
    <property type="entry name" value="PEPTIDE CHAIN RELEASE FACTOR RF3"/>
    <property type="match status" value="1"/>
</dbReference>
<dbReference type="SUPFAM" id="SSF54980">
    <property type="entry name" value="EF-G C-terminal domain-like"/>
    <property type="match status" value="1"/>
</dbReference>
<reference evidence="10 11" key="1">
    <citation type="journal article" date="2019" name="ISME J.">
        <title>Genome analyses of uncultured TG2/ZB3 bacteria in 'Margulisbacteria' specifically attached to ectosymbiotic spirochetes of protists in the termite gut.</title>
        <authorList>
            <person name="Utami Y.D."/>
            <person name="Kuwahara H."/>
            <person name="Igai K."/>
            <person name="Murakami T."/>
            <person name="Sugaya K."/>
            <person name="Morikawa T."/>
            <person name="Nagura Y."/>
            <person name="Yuki M."/>
            <person name="Deevong P."/>
            <person name="Inoue T."/>
            <person name="Kihara K."/>
            <person name="Lo N."/>
            <person name="Yamada A."/>
            <person name="Ohkuma M."/>
            <person name="Hongoh Y."/>
        </authorList>
    </citation>
    <scope>NUCLEOTIDE SEQUENCE [LARGE SCALE GENOMIC DNA]</scope>
    <source>
        <strain evidence="10">NkOx7-02</strain>
    </source>
</reference>
<dbReference type="Pfam" id="PF22042">
    <property type="entry name" value="EF-G_D2"/>
    <property type="match status" value="1"/>
</dbReference>